<dbReference type="GO" id="GO:0004930">
    <property type="term" value="F:G protein-coupled receptor activity"/>
    <property type="evidence" value="ECO:0007669"/>
    <property type="project" value="InterPro"/>
</dbReference>
<dbReference type="AlphaFoldDB" id="A0A9U8E6U0"/>
<dbReference type="InterPro" id="IPR000276">
    <property type="entry name" value="GPCR_Rhodpsn"/>
</dbReference>
<feature type="transmembrane region" description="Helical" evidence="5">
    <location>
        <begin position="293"/>
        <end position="320"/>
    </location>
</feature>
<dbReference type="InterPro" id="IPR017452">
    <property type="entry name" value="GPCR_Rhodpsn_7TM"/>
</dbReference>
<accession>A0A9U8E6U0</accession>
<dbReference type="Proteomes" id="UP001165740">
    <property type="component" value="Chromosome 5"/>
</dbReference>
<evidence type="ECO:0000256" key="5">
    <source>
        <dbReference type="SAM" id="Phobius"/>
    </source>
</evidence>
<gene>
    <name evidence="8" type="primary">LOC106060927</name>
</gene>
<dbReference type="OrthoDB" id="9990906at2759"/>
<feature type="domain" description="G-protein coupled receptors family 1 profile" evidence="6">
    <location>
        <begin position="46"/>
        <end position="350"/>
    </location>
</feature>
<evidence type="ECO:0000256" key="1">
    <source>
        <dbReference type="ARBA" id="ARBA00004370"/>
    </source>
</evidence>
<evidence type="ECO:0000256" key="2">
    <source>
        <dbReference type="ARBA" id="ARBA00022692"/>
    </source>
</evidence>
<proteinExistence type="predicted"/>
<keyword evidence="3 5" id="KW-1133">Transmembrane helix</keyword>
<feature type="transmembrane region" description="Helical" evidence="5">
    <location>
        <begin position="332"/>
        <end position="352"/>
    </location>
</feature>
<evidence type="ECO:0000256" key="4">
    <source>
        <dbReference type="ARBA" id="ARBA00023136"/>
    </source>
</evidence>
<dbReference type="OMA" id="EAFCKFN"/>
<dbReference type="PANTHER" id="PTHR46641">
    <property type="entry name" value="FMRFAMIDE RECEPTOR-RELATED"/>
    <property type="match status" value="1"/>
</dbReference>
<keyword evidence="7" id="KW-1185">Reference proteome</keyword>
<keyword evidence="4 5" id="KW-0472">Membrane</keyword>
<evidence type="ECO:0000259" key="6">
    <source>
        <dbReference type="PROSITE" id="PS50262"/>
    </source>
</evidence>
<protein>
    <submittedName>
        <fullName evidence="8">Uncharacterized protein LOC106060927</fullName>
    </submittedName>
</protein>
<name>A0A9U8E6U0_BIOGL</name>
<comment type="subcellular location">
    <subcellularLocation>
        <location evidence="1">Membrane</location>
    </subcellularLocation>
</comment>
<evidence type="ECO:0000313" key="8">
    <source>
        <dbReference type="RefSeq" id="XP_013074418.2"/>
    </source>
</evidence>
<dbReference type="GeneID" id="106060927"/>
<feature type="transmembrane region" description="Helical" evidence="5">
    <location>
        <begin position="207"/>
        <end position="230"/>
    </location>
</feature>
<feature type="transmembrane region" description="Helical" evidence="5">
    <location>
        <begin position="33"/>
        <end position="54"/>
    </location>
</feature>
<dbReference type="KEGG" id="bgt:106060927"/>
<dbReference type="PRINTS" id="PR00237">
    <property type="entry name" value="GPCRRHODOPSN"/>
</dbReference>
<dbReference type="PANTHER" id="PTHR46641:SF25">
    <property type="entry name" value="CNMAMIDE RECEPTOR-RELATED"/>
    <property type="match status" value="1"/>
</dbReference>
<dbReference type="SUPFAM" id="SSF81321">
    <property type="entry name" value="Family A G protein-coupled receptor-like"/>
    <property type="match status" value="1"/>
</dbReference>
<evidence type="ECO:0000313" key="7">
    <source>
        <dbReference type="Proteomes" id="UP001165740"/>
    </source>
</evidence>
<dbReference type="GO" id="GO:0016020">
    <property type="term" value="C:membrane"/>
    <property type="evidence" value="ECO:0007669"/>
    <property type="project" value="UniProtKB-SubCell"/>
</dbReference>
<dbReference type="InterPro" id="IPR052954">
    <property type="entry name" value="GPCR-Ligand_Int"/>
</dbReference>
<dbReference type="PROSITE" id="PS50262">
    <property type="entry name" value="G_PROTEIN_RECEP_F1_2"/>
    <property type="match status" value="1"/>
</dbReference>
<dbReference type="CDD" id="cd14978">
    <property type="entry name" value="7tmA_FMRFamide_R-like"/>
    <property type="match status" value="1"/>
</dbReference>
<sequence>MGIMEDEINLTTPDTDLSERDKLLVDIDRALKIYYSVALVTVGTVLNILSIVILSRAAFRNSTTSVYLRYLACIDMFVLYNGLSRHFVSGISGYNIRYLSEAFCKFNLWSSAFAPDISAWILVVVTTERLMSIVLPHRVRTVCSKSTAAAAVIVITLIIMASNLPVLFFFGDQQVREDETNLTVTLRCVILTDYETFMNKVWYWLDLLKFVLLPSSILTIFNIIIIIYVIRSRRRVEKVVATKTFRGRPNSMTLTILKGSRHAQLTSGHPGFTTTTVPNNCVSGSNKEISLTITLLVINATFVICNTPIVVYFLASQYWFPPGLQPAERLTLTASIMAMYTNNAVNFLLYCATGSRFRAEIRHLCSDLRNAGSSWAASSRLVKNNNTSSEVLKSNHLDDQMVSVMGSMESFYTYQ</sequence>
<feature type="transmembrane region" description="Helical" evidence="5">
    <location>
        <begin position="147"/>
        <end position="170"/>
    </location>
</feature>
<dbReference type="Pfam" id="PF00001">
    <property type="entry name" value="7tm_1"/>
    <property type="match status" value="1"/>
</dbReference>
<dbReference type="Gene3D" id="1.20.1070.10">
    <property type="entry name" value="Rhodopsin 7-helix transmembrane proteins"/>
    <property type="match status" value="1"/>
</dbReference>
<organism evidence="7 8">
    <name type="scientific">Biomphalaria glabrata</name>
    <name type="common">Bloodfluke planorb</name>
    <name type="synonym">Freshwater snail</name>
    <dbReference type="NCBI Taxonomy" id="6526"/>
    <lineage>
        <taxon>Eukaryota</taxon>
        <taxon>Metazoa</taxon>
        <taxon>Spiralia</taxon>
        <taxon>Lophotrochozoa</taxon>
        <taxon>Mollusca</taxon>
        <taxon>Gastropoda</taxon>
        <taxon>Heterobranchia</taxon>
        <taxon>Euthyneura</taxon>
        <taxon>Panpulmonata</taxon>
        <taxon>Hygrophila</taxon>
        <taxon>Lymnaeoidea</taxon>
        <taxon>Planorbidae</taxon>
        <taxon>Biomphalaria</taxon>
    </lineage>
</organism>
<evidence type="ECO:0000256" key="3">
    <source>
        <dbReference type="ARBA" id="ARBA00022989"/>
    </source>
</evidence>
<dbReference type="RefSeq" id="XP_013074418.2">
    <property type="nucleotide sequence ID" value="XM_013218964.2"/>
</dbReference>
<keyword evidence="2 5" id="KW-0812">Transmembrane</keyword>
<reference evidence="8" key="1">
    <citation type="submission" date="2025-08" db="UniProtKB">
        <authorList>
            <consortium name="RefSeq"/>
        </authorList>
    </citation>
    <scope>IDENTIFICATION</scope>
</reference>